<dbReference type="Proteomes" id="UP001526430">
    <property type="component" value="Unassembled WGS sequence"/>
</dbReference>
<feature type="chain" id="PRO_5045957264" description="Lipoprotein" evidence="1">
    <location>
        <begin position="24"/>
        <end position="176"/>
    </location>
</feature>
<accession>A0ABT3NVE3</accession>
<keyword evidence="1" id="KW-0732">Signal</keyword>
<proteinExistence type="predicted"/>
<gene>
    <name evidence="2" type="ORF">OF850_10840</name>
</gene>
<comment type="caution">
    <text evidence="2">The sequence shown here is derived from an EMBL/GenBank/DDBJ whole genome shotgun (WGS) entry which is preliminary data.</text>
</comment>
<keyword evidence="3" id="KW-1185">Reference proteome</keyword>
<evidence type="ECO:0000313" key="3">
    <source>
        <dbReference type="Proteomes" id="UP001526430"/>
    </source>
</evidence>
<protein>
    <recommendedName>
        <fullName evidence="4">Lipoprotein</fullName>
    </recommendedName>
</protein>
<sequence>MMRRWMVAAAATLALAGCGSARLEDRLVACPQLSLPADAADLTRYQPGAPPDLSTLVLDARITAVDGNCRRGRRDRTVDATVSVRMRVDRGPAARTRTAELPWFIAVVEGDEVLSRQAFTLPVTFAPNTTRAELATPSIEIAFPVREGRRIQDLRILVGFRLSPEELALNRRRGPQ</sequence>
<evidence type="ECO:0000256" key="1">
    <source>
        <dbReference type="SAM" id="SignalP"/>
    </source>
</evidence>
<feature type="signal peptide" evidence="1">
    <location>
        <begin position="1"/>
        <end position="23"/>
    </location>
</feature>
<evidence type="ECO:0000313" key="2">
    <source>
        <dbReference type="EMBL" id="MCW8086125.1"/>
    </source>
</evidence>
<evidence type="ECO:0008006" key="4">
    <source>
        <dbReference type="Google" id="ProtNLM"/>
    </source>
</evidence>
<reference evidence="2 3" key="1">
    <citation type="submission" date="2022-10" db="EMBL/GenBank/DDBJ databases">
        <title>Roseococcus glaciei nov., sp. nov., isolated from glacier.</title>
        <authorList>
            <person name="Liu Q."/>
            <person name="Xin Y.-H."/>
        </authorList>
    </citation>
    <scope>NUCLEOTIDE SEQUENCE [LARGE SCALE GENOMIC DNA]</scope>
    <source>
        <strain evidence="2 3">MDT2-1-1</strain>
    </source>
</reference>
<name>A0ABT3NVE3_9PROT</name>
<organism evidence="2 3">
    <name type="scientific">Sabulicella glaciei</name>
    <dbReference type="NCBI Taxonomy" id="2984948"/>
    <lineage>
        <taxon>Bacteria</taxon>
        <taxon>Pseudomonadati</taxon>
        <taxon>Pseudomonadota</taxon>
        <taxon>Alphaproteobacteria</taxon>
        <taxon>Acetobacterales</taxon>
        <taxon>Acetobacteraceae</taxon>
        <taxon>Sabulicella</taxon>
    </lineage>
</organism>
<dbReference type="RefSeq" id="WP_301590105.1">
    <property type="nucleotide sequence ID" value="NZ_JAPFQI010000007.1"/>
</dbReference>
<dbReference type="PROSITE" id="PS51257">
    <property type="entry name" value="PROKAR_LIPOPROTEIN"/>
    <property type="match status" value="1"/>
</dbReference>
<dbReference type="EMBL" id="JAPFQI010000007">
    <property type="protein sequence ID" value="MCW8086125.1"/>
    <property type="molecule type" value="Genomic_DNA"/>
</dbReference>